<dbReference type="PANTHER" id="PTHR12820">
    <property type="entry name" value="VACUOLAR SORTING PROTEIN 53"/>
    <property type="match status" value="1"/>
</dbReference>
<protein>
    <submittedName>
        <fullName evidence="3">Vacuolar protein sorting-associated protein 53</fullName>
    </submittedName>
</protein>
<dbReference type="EMBL" id="JACEEZ010021684">
    <property type="protein sequence ID" value="KAG0713205.1"/>
    <property type="molecule type" value="Genomic_DNA"/>
</dbReference>
<name>A0A8J5CJG8_CHIOP</name>
<comment type="caution">
    <text evidence="3">The sequence shown here is derived from an EMBL/GenBank/DDBJ whole genome shotgun (WGS) entry which is preliminary data.</text>
</comment>
<dbReference type="GO" id="GO:0000938">
    <property type="term" value="C:GARP complex"/>
    <property type="evidence" value="ECO:0007669"/>
    <property type="project" value="InterPro"/>
</dbReference>
<keyword evidence="1" id="KW-1133">Transmembrane helix</keyword>
<proteinExistence type="predicted"/>
<dbReference type="GO" id="GO:0005829">
    <property type="term" value="C:cytosol"/>
    <property type="evidence" value="ECO:0007669"/>
    <property type="project" value="GOC"/>
</dbReference>
<evidence type="ECO:0000259" key="2">
    <source>
        <dbReference type="Pfam" id="PF04100"/>
    </source>
</evidence>
<keyword evidence="1" id="KW-0812">Transmembrane</keyword>
<evidence type="ECO:0000313" key="4">
    <source>
        <dbReference type="Proteomes" id="UP000770661"/>
    </source>
</evidence>
<sequence length="192" mass="21653">MCSVPVHSERAGESEERVKEITRDIKQLDTAKRNLTCSITTLNHLQMLVEGTHKLQALQARREYGEVASLLQGVLEVMQHLHRYKHIPQVAELARQVEQIRSGLEKQILEDFGRAFHGPASRQPTPTRALAEACLVVNQLDPRVRCVCVYLPVMIYWEWVRLVGSCLLVSSVCVCVCVCVCVHVCVCVCVFT</sequence>
<dbReference type="InterPro" id="IPR039766">
    <property type="entry name" value="Vps53"/>
</dbReference>
<dbReference type="Pfam" id="PF04100">
    <property type="entry name" value="Vps53_N"/>
    <property type="match status" value="1"/>
</dbReference>
<dbReference type="InterPro" id="IPR007234">
    <property type="entry name" value="Vps53_N"/>
</dbReference>
<dbReference type="PANTHER" id="PTHR12820:SF0">
    <property type="entry name" value="VACUOLAR PROTEIN SORTING-ASSOCIATED PROTEIN 53 HOMOLOG"/>
    <property type="match status" value="1"/>
</dbReference>
<dbReference type="AlphaFoldDB" id="A0A8J5CJG8"/>
<evidence type="ECO:0000256" key="1">
    <source>
        <dbReference type="SAM" id="Phobius"/>
    </source>
</evidence>
<dbReference type="OrthoDB" id="10261632at2759"/>
<feature type="transmembrane region" description="Helical" evidence="1">
    <location>
        <begin position="167"/>
        <end position="191"/>
    </location>
</feature>
<dbReference type="GO" id="GO:0042147">
    <property type="term" value="P:retrograde transport, endosome to Golgi"/>
    <property type="evidence" value="ECO:0007669"/>
    <property type="project" value="InterPro"/>
</dbReference>
<reference evidence="3" key="1">
    <citation type="submission" date="2020-07" db="EMBL/GenBank/DDBJ databases">
        <title>The High-quality genome of the commercially important snow crab, Chionoecetes opilio.</title>
        <authorList>
            <person name="Jeong J.-H."/>
            <person name="Ryu S."/>
        </authorList>
    </citation>
    <scope>NUCLEOTIDE SEQUENCE</scope>
    <source>
        <strain evidence="3">MADBK_172401_WGS</strain>
        <tissue evidence="3">Digestive gland</tissue>
    </source>
</reference>
<gene>
    <name evidence="3" type="primary">VPS53</name>
    <name evidence="3" type="ORF">GWK47_016719</name>
</gene>
<evidence type="ECO:0000313" key="3">
    <source>
        <dbReference type="EMBL" id="KAG0713205.1"/>
    </source>
</evidence>
<keyword evidence="1" id="KW-0472">Membrane</keyword>
<organism evidence="3 4">
    <name type="scientific">Chionoecetes opilio</name>
    <name type="common">Atlantic snow crab</name>
    <name type="synonym">Cancer opilio</name>
    <dbReference type="NCBI Taxonomy" id="41210"/>
    <lineage>
        <taxon>Eukaryota</taxon>
        <taxon>Metazoa</taxon>
        <taxon>Ecdysozoa</taxon>
        <taxon>Arthropoda</taxon>
        <taxon>Crustacea</taxon>
        <taxon>Multicrustacea</taxon>
        <taxon>Malacostraca</taxon>
        <taxon>Eumalacostraca</taxon>
        <taxon>Eucarida</taxon>
        <taxon>Decapoda</taxon>
        <taxon>Pleocyemata</taxon>
        <taxon>Brachyura</taxon>
        <taxon>Eubrachyura</taxon>
        <taxon>Majoidea</taxon>
        <taxon>Majidae</taxon>
        <taxon>Chionoecetes</taxon>
    </lineage>
</organism>
<keyword evidence="4" id="KW-1185">Reference proteome</keyword>
<dbReference type="Proteomes" id="UP000770661">
    <property type="component" value="Unassembled WGS sequence"/>
</dbReference>
<accession>A0A8J5CJG8</accession>
<feature type="domain" description="Vps53 N-terminal" evidence="2">
    <location>
        <begin position="9"/>
        <end position="145"/>
    </location>
</feature>